<evidence type="ECO:0000256" key="9">
    <source>
        <dbReference type="SAM" id="Phobius"/>
    </source>
</evidence>
<dbReference type="InterPro" id="IPR001611">
    <property type="entry name" value="Leu-rich_rpt"/>
</dbReference>
<dbReference type="InterPro" id="IPR003591">
    <property type="entry name" value="Leu-rich_rpt_typical-subtyp"/>
</dbReference>
<feature type="transmembrane region" description="Helical" evidence="9">
    <location>
        <begin position="428"/>
        <end position="449"/>
    </location>
</feature>
<evidence type="ECO:0000256" key="5">
    <source>
        <dbReference type="ARBA" id="ARBA00022737"/>
    </source>
</evidence>
<evidence type="ECO:0000256" key="1">
    <source>
        <dbReference type="ARBA" id="ARBA00004167"/>
    </source>
</evidence>
<dbReference type="GO" id="GO:0007165">
    <property type="term" value="P:signal transduction"/>
    <property type="evidence" value="ECO:0007669"/>
    <property type="project" value="TreeGrafter"/>
</dbReference>
<comment type="caution">
    <text evidence="11">The sequence shown here is derived from an EMBL/GenBank/DDBJ whole genome shotgun (WGS) entry which is preliminary data.</text>
</comment>
<reference evidence="11" key="1">
    <citation type="submission" date="2021-03" db="EMBL/GenBank/DDBJ databases">
        <title>Chromosome level genome of the anhydrobiotic midge Polypedilum vanderplanki.</title>
        <authorList>
            <person name="Yoshida Y."/>
            <person name="Kikawada T."/>
            <person name="Gusev O."/>
        </authorList>
    </citation>
    <scope>NUCLEOTIDE SEQUENCE</scope>
    <source>
        <strain evidence="11">NIAS01</strain>
        <tissue evidence="11">Whole body or cell culture</tissue>
    </source>
</reference>
<accession>A0A9J6CI69</accession>
<keyword evidence="3 9" id="KW-0812">Transmembrane</keyword>
<sequence length="484" mass="55618">MIQMLIHLLFVTFVTAAQFCIFDTENPTTCSFRDITDSTHLFRILSNNPVTSNIKKIYFQRTTLTHLPKELTIAYTALDELDASYVYLWRFTNIDFAQTTKFKKLNMSHNQIHRVSSFASNGMINLENLDLSHNMIQSIDNDGIVYNENLKYLNLSDNRIGKLDRNFFKNIRSVKILNLSNNKISSLSCETCDFEMSFEEFYLQNNQLISFNPDFIKSTFIFDVSNNAITGEIDFSNSKLIELNIRGNALQYLTINDDLEMLDASDNTERSFDISFGNNKKLISLALANLDIVHYENIFAGLHQFEKLLNLDLSENNLEFFDLKAHNLPQSLQTFNLRRTDLHSLLNWKSLYSILPNLKEINIVDNYFSCSELPSILESLQEFNVNISGLSAANDKNKFVQQNCAADSHRKRNHSKGACVQKSSNNTILWILLIICLSGYFIGAVIYANKVYNFIEKFKSINVPSMTVSPNNQSRNLIEEQDEV</sequence>
<evidence type="ECO:0000256" key="7">
    <source>
        <dbReference type="ARBA" id="ARBA00023136"/>
    </source>
</evidence>
<dbReference type="Pfam" id="PF13855">
    <property type="entry name" value="LRR_8"/>
    <property type="match status" value="1"/>
</dbReference>
<evidence type="ECO:0000256" key="10">
    <source>
        <dbReference type="SAM" id="SignalP"/>
    </source>
</evidence>
<feature type="signal peptide" evidence="10">
    <location>
        <begin position="1"/>
        <end position="16"/>
    </location>
</feature>
<evidence type="ECO:0000313" key="12">
    <source>
        <dbReference type="Proteomes" id="UP001107558"/>
    </source>
</evidence>
<gene>
    <name evidence="11" type="ORF">PVAND_011318</name>
</gene>
<keyword evidence="2" id="KW-0433">Leucine-rich repeat</keyword>
<dbReference type="AlphaFoldDB" id="A0A9J6CI69"/>
<keyword evidence="7 9" id="KW-0472">Membrane</keyword>
<protein>
    <submittedName>
        <fullName evidence="11">Uncharacterized protein</fullName>
    </submittedName>
</protein>
<evidence type="ECO:0000256" key="2">
    <source>
        <dbReference type="ARBA" id="ARBA00022614"/>
    </source>
</evidence>
<dbReference type="PROSITE" id="PS51450">
    <property type="entry name" value="LRR"/>
    <property type="match status" value="2"/>
</dbReference>
<evidence type="ECO:0000256" key="4">
    <source>
        <dbReference type="ARBA" id="ARBA00022729"/>
    </source>
</evidence>
<name>A0A9J6CI69_POLVA</name>
<evidence type="ECO:0000256" key="8">
    <source>
        <dbReference type="ARBA" id="ARBA00023180"/>
    </source>
</evidence>
<evidence type="ECO:0000256" key="6">
    <source>
        <dbReference type="ARBA" id="ARBA00022989"/>
    </source>
</evidence>
<dbReference type="GO" id="GO:0005886">
    <property type="term" value="C:plasma membrane"/>
    <property type="evidence" value="ECO:0007669"/>
    <property type="project" value="TreeGrafter"/>
</dbReference>
<keyword evidence="5" id="KW-0677">Repeat</keyword>
<dbReference type="OrthoDB" id="676979at2759"/>
<keyword evidence="4 10" id="KW-0732">Signal</keyword>
<dbReference type="SMART" id="SM00369">
    <property type="entry name" value="LRR_TYP"/>
    <property type="match status" value="3"/>
</dbReference>
<dbReference type="SUPFAM" id="SSF52058">
    <property type="entry name" value="L domain-like"/>
    <property type="match status" value="1"/>
</dbReference>
<comment type="subcellular location">
    <subcellularLocation>
        <location evidence="1">Membrane</location>
        <topology evidence="1">Single-pass membrane protein</topology>
    </subcellularLocation>
</comment>
<evidence type="ECO:0000313" key="11">
    <source>
        <dbReference type="EMBL" id="KAG5681914.1"/>
    </source>
</evidence>
<dbReference type="PANTHER" id="PTHR24365:SF530">
    <property type="entry name" value="MSTPROX-RELATED"/>
    <property type="match status" value="1"/>
</dbReference>
<dbReference type="Gene3D" id="3.80.10.10">
    <property type="entry name" value="Ribonuclease Inhibitor"/>
    <property type="match status" value="2"/>
</dbReference>
<keyword evidence="8" id="KW-0325">Glycoprotein</keyword>
<dbReference type="Proteomes" id="UP001107558">
    <property type="component" value="Chromosome 1"/>
</dbReference>
<dbReference type="InterPro" id="IPR032675">
    <property type="entry name" value="LRR_dom_sf"/>
</dbReference>
<dbReference type="GO" id="GO:0038023">
    <property type="term" value="F:signaling receptor activity"/>
    <property type="evidence" value="ECO:0007669"/>
    <property type="project" value="TreeGrafter"/>
</dbReference>
<evidence type="ECO:0000256" key="3">
    <source>
        <dbReference type="ARBA" id="ARBA00022692"/>
    </source>
</evidence>
<proteinExistence type="predicted"/>
<organism evidence="11 12">
    <name type="scientific">Polypedilum vanderplanki</name>
    <name type="common">Sleeping chironomid midge</name>
    <dbReference type="NCBI Taxonomy" id="319348"/>
    <lineage>
        <taxon>Eukaryota</taxon>
        <taxon>Metazoa</taxon>
        <taxon>Ecdysozoa</taxon>
        <taxon>Arthropoda</taxon>
        <taxon>Hexapoda</taxon>
        <taxon>Insecta</taxon>
        <taxon>Pterygota</taxon>
        <taxon>Neoptera</taxon>
        <taxon>Endopterygota</taxon>
        <taxon>Diptera</taxon>
        <taxon>Nematocera</taxon>
        <taxon>Chironomoidea</taxon>
        <taxon>Chironomidae</taxon>
        <taxon>Chironominae</taxon>
        <taxon>Polypedilum</taxon>
        <taxon>Polypedilum</taxon>
    </lineage>
</organism>
<keyword evidence="12" id="KW-1185">Reference proteome</keyword>
<keyword evidence="6 9" id="KW-1133">Transmembrane helix</keyword>
<dbReference type="EMBL" id="JADBJN010000001">
    <property type="protein sequence ID" value="KAG5681914.1"/>
    <property type="molecule type" value="Genomic_DNA"/>
</dbReference>
<feature type="chain" id="PRO_5039908658" evidence="10">
    <location>
        <begin position="17"/>
        <end position="484"/>
    </location>
</feature>
<dbReference type="PANTHER" id="PTHR24365">
    <property type="entry name" value="TOLL-LIKE RECEPTOR"/>
    <property type="match status" value="1"/>
</dbReference>